<feature type="region of interest" description="Disordered" evidence="1">
    <location>
        <begin position="1"/>
        <end position="21"/>
    </location>
</feature>
<dbReference type="SUPFAM" id="SSF50729">
    <property type="entry name" value="PH domain-like"/>
    <property type="match status" value="1"/>
</dbReference>
<feature type="compositionally biased region" description="Basic and acidic residues" evidence="1">
    <location>
        <begin position="12"/>
        <end position="21"/>
    </location>
</feature>
<organism evidence="3 4">
    <name type="scientific">Reticulomyxa filosa</name>
    <dbReference type="NCBI Taxonomy" id="46433"/>
    <lineage>
        <taxon>Eukaryota</taxon>
        <taxon>Sar</taxon>
        <taxon>Rhizaria</taxon>
        <taxon>Retaria</taxon>
        <taxon>Foraminifera</taxon>
        <taxon>Monothalamids</taxon>
        <taxon>Reticulomyxidae</taxon>
        <taxon>Reticulomyxa</taxon>
    </lineage>
</organism>
<dbReference type="InterPro" id="IPR001849">
    <property type="entry name" value="PH_domain"/>
</dbReference>
<protein>
    <recommendedName>
        <fullName evidence="2">PH domain-containing protein</fullName>
    </recommendedName>
</protein>
<gene>
    <name evidence="3" type="ORF">RFI_15720</name>
</gene>
<name>X6N6D6_RETFI</name>
<feature type="compositionally biased region" description="Basic and acidic residues" evidence="1">
    <location>
        <begin position="308"/>
        <end position="339"/>
    </location>
</feature>
<feature type="region of interest" description="Disordered" evidence="1">
    <location>
        <begin position="264"/>
        <end position="353"/>
    </location>
</feature>
<dbReference type="Gene3D" id="2.30.29.30">
    <property type="entry name" value="Pleckstrin-homology domain (PH domain)/Phosphotyrosine-binding domain (PTB)"/>
    <property type="match status" value="1"/>
</dbReference>
<evidence type="ECO:0000313" key="4">
    <source>
        <dbReference type="Proteomes" id="UP000023152"/>
    </source>
</evidence>
<evidence type="ECO:0000313" key="3">
    <source>
        <dbReference type="EMBL" id="ETO21483.1"/>
    </source>
</evidence>
<dbReference type="SMART" id="SM00233">
    <property type="entry name" value="PH"/>
    <property type="match status" value="2"/>
</dbReference>
<dbReference type="InterPro" id="IPR011993">
    <property type="entry name" value="PH-like_dom_sf"/>
</dbReference>
<feature type="domain" description="PH" evidence="2">
    <location>
        <begin position="419"/>
        <end position="525"/>
    </location>
</feature>
<evidence type="ECO:0000256" key="1">
    <source>
        <dbReference type="SAM" id="MobiDB-lite"/>
    </source>
</evidence>
<comment type="caution">
    <text evidence="3">The sequence shown here is derived from an EMBL/GenBank/DDBJ whole genome shotgun (WGS) entry which is preliminary data.</text>
</comment>
<accession>X6N6D6</accession>
<proteinExistence type="predicted"/>
<dbReference type="EMBL" id="ASPP01011576">
    <property type="protein sequence ID" value="ETO21483.1"/>
    <property type="molecule type" value="Genomic_DNA"/>
</dbReference>
<evidence type="ECO:0000259" key="2">
    <source>
        <dbReference type="PROSITE" id="PS50003"/>
    </source>
</evidence>
<dbReference type="Proteomes" id="UP000023152">
    <property type="component" value="Unassembled WGS sequence"/>
</dbReference>
<reference evidence="3 4" key="1">
    <citation type="journal article" date="2013" name="Curr. Biol.">
        <title>The Genome of the Foraminiferan Reticulomyxa filosa.</title>
        <authorList>
            <person name="Glockner G."/>
            <person name="Hulsmann N."/>
            <person name="Schleicher M."/>
            <person name="Noegel A.A."/>
            <person name="Eichinger L."/>
            <person name="Gallinger C."/>
            <person name="Pawlowski J."/>
            <person name="Sierra R."/>
            <person name="Euteneuer U."/>
            <person name="Pillet L."/>
            <person name="Moustafa A."/>
            <person name="Platzer M."/>
            <person name="Groth M."/>
            <person name="Szafranski K."/>
            <person name="Schliwa M."/>
        </authorList>
    </citation>
    <scope>NUCLEOTIDE SEQUENCE [LARGE SCALE GENOMIC DNA]</scope>
</reference>
<dbReference type="AlphaFoldDB" id="X6N6D6"/>
<dbReference type="PROSITE" id="PS50003">
    <property type="entry name" value="PH_DOMAIN"/>
    <property type="match status" value="1"/>
</dbReference>
<keyword evidence="4" id="KW-1185">Reference proteome</keyword>
<feature type="compositionally biased region" description="Basic and acidic residues" evidence="1">
    <location>
        <begin position="276"/>
        <end position="298"/>
    </location>
</feature>
<sequence>MDLENSESGDMGFRDEPECSGERNNKQINLLPLSSKHCPATAFFRLLKKKKKKQIKVGIYSFVTKWICVPETDYELDSLSEKERERLLDPANGSKATELMELWDPKTFSIKANDLEKALKQVTSRIDKEYEVTIMQGNLERKTSQQNLKFFFFNKPNKQKKKSVLNFFFFFELVENVDEERWRLSSVCWVYLCVEKTNGMRFNVYFDNDTLQMRGQSLALCEHWVTKLGDAKKRHRNALRENLQQLAVFEKQMDTYRVQLQMKRKAEKVEEEEEEAAKKTEHDKEKEAIKENNDKENDNENENDNDNENNKDKDKDKDKENEQTKETDHEKEHDKDKTKTKTKTKTKKSASANEKRLELRAWAIGSDDFVSETSLSQSVTLGEKLPLYVCVYVLEEDDKRDDGQSDKIKRSIQPHLTRTVSFAGFLVFARESVEKNAAVVKKKKEYYFTLEGDVLEYKNTPNDSVSIGMLSLDRIESVYRDNDNNKNEWHVTFVNNAIMKWLFESPFNSSQSSKKWIGVMKRGSKEARAVKWTIIFEYKLVNAFLKGIGNGTIRTDKMEQRLAEQKSKCVKKLMDCFMPEKWDKTEGVKTPIDSEDSVNDDELGFTVKDVNERGNQNCCHCNVM</sequence>